<dbReference type="Proteomes" id="UP000186168">
    <property type="component" value="Unassembled WGS sequence"/>
</dbReference>
<dbReference type="AlphaFoldDB" id="A0A1R1SGW9"/>
<proteinExistence type="predicted"/>
<gene>
    <name evidence="1" type="ORF">SPAR_20865</name>
</gene>
<evidence type="ECO:0000313" key="1">
    <source>
        <dbReference type="EMBL" id="OMI37493.1"/>
    </source>
</evidence>
<accession>A0A1R1SGW9</accession>
<protein>
    <submittedName>
        <fullName evidence="1">Uncharacterized protein</fullName>
    </submittedName>
</protein>
<evidence type="ECO:0000313" key="2">
    <source>
        <dbReference type="Proteomes" id="UP000186168"/>
    </source>
</evidence>
<keyword evidence="2" id="KW-1185">Reference proteome</keyword>
<dbReference type="GeneID" id="96741438"/>
<dbReference type="Pfam" id="PF21983">
    <property type="entry name" value="NikA-like"/>
    <property type="match status" value="1"/>
</dbReference>
<comment type="caution">
    <text evidence="1">The sequence shown here is derived from an EMBL/GenBank/DDBJ whole genome shotgun (WGS) entry which is preliminary data.</text>
</comment>
<organism evidence="1 2">
    <name type="scientific">Streptomyces sparsogenes DSM 40356</name>
    <dbReference type="NCBI Taxonomy" id="1331668"/>
    <lineage>
        <taxon>Bacteria</taxon>
        <taxon>Bacillati</taxon>
        <taxon>Actinomycetota</taxon>
        <taxon>Actinomycetes</taxon>
        <taxon>Kitasatosporales</taxon>
        <taxon>Streptomycetaceae</taxon>
        <taxon>Streptomyces</taxon>
    </lineage>
</organism>
<name>A0A1R1SGW9_9ACTN</name>
<reference evidence="1 2" key="1">
    <citation type="submission" date="2013-05" db="EMBL/GenBank/DDBJ databases">
        <title>Genome sequence of Streptomyces sparsogenes DSM 40356.</title>
        <authorList>
            <person name="Coyne S."/>
            <person name="Seebeck F.P."/>
        </authorList>
    </citation>
    <scope>NUCLEOTIDE SEQUENCE [LARGE SCALE GENOMIC DNA]</scope>
    <source>
        <strain evidence="1 2">DSM 40356</strain>
    </source>
</reference>
<dbReference type="STRING" id="67365.GCA_001704635_01303"/>
<dbReference type="EMBL" id="ASQP01000288">
    <property type="protein sequence ID" value="OMI37493.1"/>
    <property type="molecule type" value="Genomic_DNA"/>
</dbReference>
<sequence length="91" mass="10452">MANLILRLTEEEHEEIRRRAAAVGMTPQAYGRARLALDRDETREAFLAAFRDSLHRWRGEFDELNEELAARPRSTSKEMGFDPATCLKDAC</sequence>
<dbReference type="RefSeq" id="WP_065958345.1">
    <property type="nucleotide sequence ID" value="NZ_ASQP01000288.1"/>
</dbReference>
<dbReference type="InterPro" id="IPR053842">
    <property type="entry name" value="NikA-like"/>
</dbReference>